<feature type="region of interest" description="Disordered" evidence="1">
    <location>
        <begin position="669"/>
        <end position="729"/>
    </location>
</feature>
<feature type="compositionally biased region" description="Polar residues" evidence="1">
    <location>
        <begin position="669"/>
        <end position="681"/>
    </location>
</feature>
<comment type="caution">
    <text evidence="3">The sequence shown here is derived from an EMBL/GenBank/DDBJ whole genome shotgun (WGS) entry which is preliminary data.</text>
</comment>
<dbReference type="InterPro" id="IPR040976">
    <property type="entry name" value="Pkinase_fungal"/>
</dbReference>
<dbReference type="InterPro" id="IPR011009">
    <property type="entry name" value="Kinase-like_dom_sf"/>
</dbReference>
<evidence type="ECO:0000256" key="1">
    <source>
        <dbReference type="SAM" id="MobiDB-lite"/>
    </source>
</evidence>
<name>A0A8H3H0N2_9AGAM</name>
<sequence length="894" mass="100673">MPPKTASSRPYRSKQPATQPRRGVVSAAAATDSPSTRTRSKTNAPSTQTKSKADSPSNETRSTTSAPTPPGPTVSRGPQAAISPPALLRRIGTANTNTPNRRSASSRSTPLASARNSRASYIPQTEIITAAPRVVTQPEMDVYIESELHNAIFHDPNFVERFLSGAANKLGDIEEHCRTSNEHYDRKHEWMLPENIPEEKALYEPILNILNTIKQAVDHVHPPPPSPVAGAPDEPPQLFINGHRSIIASDLVDTALIKPDLVLFQDSHRHWENVRMPIEVKTSPGLHKAGMKQLSRYARATFAHQLHRRHLYGMIFCRTQATFVRFDRAGILYSKRVDLVKDAEAFTRAFASLLMLDRIDEGYDPAFTFERDEDDRLIYYIDLPESAFGKTSRKSTHTGRNGLTRRFRVTEILCHRESICGRATIVLRIREELETDAQGPEEYALKIIWRDPERGSEGEVLGQIHGRFGLAQSIWHCDVSMPGKCQCPAPSNEWCTTCVDQTMQVSGLQVCDNLRDINIVVPLEYEDEEQLERVDTTDCHPTSHVRPLRTYSYILMESIGIPLRQAESPRRFLTAVLDAILGYWGAFNLGIMHRDISEGNVLMLPADQEFAKKEWLEPRTEDLRIRDKALIKSEVKLRSVLEQIEHRNPTGMLSDFDLYTMHSSVSDRATTTAGNACTIESTPARPSRRRHEEENAPPEPGSKRRKTNSRTAAPVTSPTQDQNQDGYYESQIFSQREKRRLIDFRTGTPAFMSICVLKVKPGTPYHHHFCDDLESFFWLVIWSVAAHLDEGQLHPTPEAQKLLDKLNQDDLSQMCDTKTAIFTWVRDTEEAEENLNACDNEWASDPMLFKAITNLGGFLSGLTRVKDRVKLESSPGDVFAQVVDILLDAIGSDD</sequence>
<feature type="region of interest" description="Disordered" evidence="1">
    <location>
        <begin position="1"/>
        <end position="80"/>
    </location>
</feature>
<feature type="domain" description="Fungal-type protein kinase" evidence="2">
    <location>
        <begin position="741"/>
        <end position="783"/>
    </location>
</feature>
<feature type="compositionally biased region" description="Polar residues" evidence="1">
    <location>
        <begin position="32"/>
        <end position="59"/>
    </location>
</feature>
<organism evidence="3 4">
    <name type="scientific">Rhizoctonia solani</name>
    <dbReference type="NCBI Taxonomy" id="456999"/>
    <lineage>
        <taxon>Eukaryota</taxon>
        <taxon>Fungi</taxon>
        <taxon>Dikarya</taxon>
        <taxon>Basidiomycota</taxon>
        <taxon>Agaricomycotina</taxon>
        <taxon>Agaricomycetes</taxon>
        <taxon>Cantharellales</taxon>
        <taxon>Ceratobasidiaceae</taxon>
        <taxon>Rhizoctonia</taxon>
    </lineage>
</organism>
<dbReference type="Pfam" id="PF17667">
    <property type="entry name" value="Pkinase_fungal"/>
    <property type="match status" value="2"/>
</dbReference>
<evidence type="ECO:0000259" key="2">
    <source>
        <dbReference type="Pfam" id="PF17667"/>
    </source>
</evidence>
<feature type="compositionally biased region" description="Polar residues" evidence="1">
    <location>
        <begin position="709"/>
        <end position="725"/>
    </location>
</feature>
<feature type="compositionally biased region" description="Polar residues" evidence="1">
    <location>
        <begin position="93"/>
        <end position="118"/>
    </location>
</feature>
<feature type="domain" description="Fungal-type protein kinase" evidence="2">
    <location>
        <begin position="265"/>
        <end position="664"/>
    </location>
</feature>
<gene>
    <name evidence="3" type="ORF">RDB_LOCUS83804</name>
</gene>
<dbReference type="SUPFAM" id="SSF56112">
    <property type="entry name" value="Protein kinase-like (PK-like)"/>
    <property type="match status" value="1"/>
</dbReference>
<dbReference type="EMBL" id="CAJMXA010002216">
    <property type="protein sequence ID" value="CAE6477859.1"/>
    <property type="molecule type" value="Genomic_DNA"/>
</dbReference>
<dbReference type="AlphaFoldDB" id="A0A8H3H0N2"/>
<proteinExistence type="predicted"/>
<accession>A0A8H3H0N2</accession>
<feature type="compositionally biased region" description="Polar residues" evidence="1">
    <location>
        <begin position="1"/>
        <end position="18"/>
    </location>
</feature>
<dbReference type="Proteomes" id="UP000663853">
    <property type="component" value="Unassembled WGS sequence"/>
</dbReference>
<feature type="region of interest" description="Disordered" evidence="1">
    <location>
        <begin position="92"/>
        <end position="118"/>
    </location>
</feature>
<dbReference type="PANTHER" id="PTHR38248">
    <property type="entry name" value="FUNK1 6"/>
    <property type="match status" value="1"/>
</dbReference>
<reference evidence="3" key="1">
    <citation type="submission" date="2021-01" db="EMBL/GenBank/DDBJ databases">
        <authorList>
            <person name="Kaushik A."/>
        </authorList>
    </citation>
    <scope>NUCLEOTIDE SEQUENCE</scope>
    <source>
        <strain evidence="3">AG6-10EEA</strain>
    </source>
</reference>
<protein>
    <recommendedName>
        <fullName evidence="2">Fungal-type protein kinase domain-containing protein</fullName>
    </recommendedName>
</protein>
<dbReference type="PANTHER" id="PTHR38248:SF2">
    <property type="entry name" value="FUNK1 11"/>
    <property type="match status" value="1"/>
</dbReference>
<evidence type="ECO:0000313" key="4">
    <source>
        <dbReference type="Proteomes" id="UP000663853"/>
    </source>
</evidence>
<evidence type="ECO:0000313" key="3">
    <source>
        <dbReference type="EMBL" id="CAE6477859.1"/>
    </source>
</evidence>